<dbReference type="EMBL" id="BAABIP010000007">
    <property type="protein sequence ID" value="GAA4760536.1"/>
    <property type="molecule type" value="Genomic_DNA"/>
</dbReference>
<keyword evidence="1" id="KW-1133">Transmembrane helix</keyword>
<feature type="chain" id="PRO_5045903441" description="Protein BatD" evidence="2">
    <location>
        <begin position="22"/>
        <end position="541"/>
    </location>
</feature>
<feature type="signal peptide" evidence="2">
    <location>
        <begin position="1"/>
        <end position="21"/>
    </location>
</feature>
<evidence type="ECO:0000256" key="1">
    <source>
        <dbReference type="SAM" id="Phobius"/>
    </source>
</evidence>
<dbReference type="Proteomes" id="UP001500141">
    <property type="component" value="Unassembled WGS sequence"/>
</dbReference>
<organism evidence="3 4">
    <name type="scientific">Flavobacterium hankyongi</name>
    <dbReference type="NCBI Taxonomy" id="1176532"/>
    <lineage>
        <taxon>Bacteria</taxon>
        <taxon>Pseudomonadati</taxon>
        <taxon>Bacteroidota</taxon>
        <taxon>Flavobacteriia</taxon>
        <taxon>Flavobacteriales</taxon>
        <taxon>Flavobacteriaceae</taxon>
        <taxon>Flavobacterium</taxon>
    </lineage>
</organism>
<evidence type="ECO:0008006" key="5">
    <source>
        <dbReference type="Google" id="ProtNLM"/>
    </source>
</evidence>
<sequence length="541" mass="61420">MMMIKKYCFLLFLLVQSVVFAQSLETKIDTTKNKIGAQFTLTLKVKTKPSTLVTFPRGNNFGALEVIESYPIDTVKSDANYELIKKYGLTQFDSGKYVIPRLPVLFDKKPIFSDSIKVEVFNVKVDTLKQKMYDIKPIIAVEKPFGNWWKYLLVVILLCGLGYLGYYLWKKNRKPKQKEIVYNSPIEKATSLLQLLEKKELLEKGEVKEYYSELTDIARDYIEEAIEIPAKESTTSELIVALRAASNKKKMKLSRETLEGLEKVLKQADLVKFAKSKPLDFEIADDRKKIETTILTLDKAIPVIVDENSLKWQKEQQEFLKKQKRKSQLVNLAGITGFMLLFALTFVIITKGFDYVKGGFSGYSTKQLVNQDWIKSEYGNPSVVIETPEVLKRLDTKKAVPKDAMALIKDMQMFGFGSILDHFTIVVSTTQFKNKPQEGDESKQTGLDLGQALNGTIETMEAQGCQNMIVKQEEFSTEQGIKGIKGYGTMTANGEKMYYQILLFSQAGGLQQIMIAHKEGDENAQKISERMLNSVELKLAN</sequence>
<reference evidence="4" key="1">
    <citation type="journal article" date="2019" name="Int. J. Syst. Evol. Microbiol.">
        <title>The Global Catalogue of Microorganisms (GCM) 10K type strain sequencing project: providing services to taxonomists for standard genome sequencing and annotation.</title>
        <authorList>
            <consortium name="The Broad Institute Genomics Platform"/>
            <consortium name="The Broad Institute Genome Sequencing Center for Infectious Disease"/>
            <person name="Wu L."/>
            <person name="Ma J."/>
        </authorList>
    </citation>
    <scope>NUCLEOTIDE SEQUENCE [LARGE SCALE GENOMIC DNA]</scope>
    <source>
        <strain evidence="4">JCM 18198</strain>
    </source>
</reference>
<protein>
    <recommendedName>
        <fullName evidence="5">Protein BatD</fullName>
    </recommendedName>
</protein>
<feature type="transmembrane region" description="Helical" evidence="1">
    <location>
        <begin position="329"/>
        <end position="349"/>
    </location>
</feature>
<proteinExistence type="predicted"/>
<feature type="transmembrane region" description="Helical" evidence="1">
    <location>
        <begin position="148"/>
        <end position="169"/>
    </location>
</feature>
<evidence type="ECO:0000256" key="2">
    <source>
        <dbReference type="SAM" id="SignalP"/>
    </source>
</evidence>
<keyword evidence="2" id="KW-0732">Signal</keyword>
<accession>A0ABP8ZMN5</accession>
<keyword evidence="4" id="KW-1185">Reference proteome</keyword>
<evidence type="ECO:0000313" key="3">
    <source>
        <dbReference type="EMBL" id="GAA4760536.1"/>
    </source>
</evidence>
<keyword evidence="1" id="KW-0472">Membrane</keyword>
<name>A0ABP8ZMN5_9FLAO</name>
<gene>
    <name evidence="3" type="ORF">GCM10023230_06810</name>
</gene>
<keyword evidence="1" id="KW-0812">Transmembrane</keyword>
<evidence type="ECO:0000313" key="4">
    <source>
        <dbReference type="Proteomes" id="UP001500141"/>
    </source>
</evidence>
<comment type="caution">
    <text evidence="3">The sequence shown here is derived from an EMBL/GenBank/DDBJ whole genome shotgun (WGS) entry which is preliminary data.</text>
</comment>